<feature type="region of interest" description="Disordered" evidence="1">
    <location>
        <begin position="16"/>
        <end position="101"/>
    </location>
</feature>
<reference evidence="2 3" key="1">
    <citation type="submission" date="2021-06" db="EMBL/GenBank/DDBJ databases">
        <authorList>
            <person name="Palmer J.M."/>
        </authorList>
    </citation>
    <scope>NUCLEOTIDE SEQUENCE [LARGE SCALE GENOMIC DNA]</scope>
    <source>
        <strain evidence="2 3">AS_MEX2019</strain>
        <tissue evidence="2">Muscle</tissue>
    </source>
</reference>
<keyword evidence="3" id="KW-1185">Reference proteome</keyword>
<evidence type="ECO:0000256" key="1">
    <source>
        <dbReference type="SAM" id="MobiDB-lite"/>
    </source>
</evidence>
<evidence type="ECO:0000313" key="3">
    <source>
        <dbReference type="Proteomes" id="UP001469553"/>
    </source>
</evidence>
<organism evidence="2 3">
    <name type="scientific">Ameca splendens</name>
    <dbReference type="NCBI Taxonomy" id="208324"/>
    <lineage>
        <taxon>Eukaryota</taxon>
        <taxon>Metazoa</taxon>
        <taxon>Chordata</taxon>
        <taxon>Craniata</taxon>
        <taxon>Vertebrata</taxon>
        <taxon>Euteleostomi</taxon>
        <taxon>Actinopterygii</taxon>
        <taxon>Neopterygii</taxon>
        <taxon>Teleostei</taxon>
        <taxon>Neoteleostei</taxon>
        <taxon>Acanthomorphata</taxon>
        <taxon>Ovalentaria</taxon>
        <taxon>Atherinomorphae</taxon>
        <taxon>Cyprinodontiformes</taxon>
        <taxon>Goodeidae</taxon>
        <taxon>Ameca</taxon>
    </lineage>
</organism>
<proteinExistence type="predicted"/>
<protein>
    <submittedName>
        <fullName evidence="2">Uncharacterized protein</fullName>
    </submittedName>
</protein>
<dbReference type="Proteomes" id="UP001469553">
    <property type="component" value="Unassembled WGS sequence"/>
</dbReference>
<comment type="caution">
    <text evidence="2">The sequence shown here is derived from an EMBL/GenBank/DDBJ whole genome shotgun (WGS) entry which is preliminary data.</text>
</comment>
<accession>A0ABV0XKS4</accession>
<evidence type="ECO:0000313" key="2">
    <source>
        <dbReference type="EMBL" id="MEQ2282069.1"/>
    </source>
</evidence>
<sequence>MSECVSTAVHIRSLHKNIQKRVSETTDLPTGPEDNIEEIGDTKKSGGKPPGGITKQPHCRNRQALSGAGYAGADSAIDPETQGHTTHSTGPKEPGGPGPAT</sequence>
<name>A0ABV0XKS4_9TELE</name>
<gene>
    <name evidence="2" type="ORF">AMECASPLE_036740</name>
</gene>
<dbReference type="EMBL" id="JAHRIP010005925">
    <property type="protein sequence ID" value="MEQ2282069.1"/>
    <property type="molecule type" value="Genomic_DNA"/>
</dbReference>